<dbReference type="OrthoDB" id="10427424at2759"/>
<feature type="transmembrane region" description="Helical" evidence="6">
    <location>
        <begin position="136"/>
        <end position="155"/>
    </location>
</feature>
<dbReference type="GO" id="GO:0015031">
    <property type="term" value="P:protein transport"/>
    <property type="evidence" value="ECO:0007669"/>
    <property type="project" value="InterPro"/>
</dbReference>
<evidence type="ECO:0000313" key="8">
    <source>
        <dbReference type="Proteomes" id="UP000001542"/>
    </source>
</evidence>
<dbReference type="VEuPathDB" id="TrichDB:TVAG_388820"/>
<dbReference type="Pfam" id="PF04144">
    <property type="entry name" value="SCAMP"/>
    <property type="match status" value="1"/>
</dbReference>
<reference evidence="7" key="2">
    <citation type="journal article" date="2007" name="Science">
        <title>Draft genome sequence of the sexually transmitted pathogen Trichomonas vaginalis.</title>
        <authorList>
            <person name="Carlton J.M."/>
            <person name="Hirt R.P."/>
            <person name="Silva J.C."/>
            <person name="Delcher A.L."/>
            <person name="Schatz M."/>
            <person name="Zhao Q."/>
            <person name="Wortman J.R."/>
            <person name="Bidwell S.L."/>
            <person name="Alsmark U.C.M."/>
            <person name="Besteiro S."/>
            <person name="Sicheritz-Ponten T."/>
            <person name="Noel C.J."/>
            <person name="Dacks J.B."/>
            <person name="Foster P.G."/>
            <person name="Simillion C."/>
            <person name="Van de Peer Y."/>
            <person name="Miranda-Saavedra D."/>
            <person name="Barton G.J."/>
            <person name="Westrop G.D."/>
            <person name="Mueller S."/>
            <person name="Dessi D."/>
            <person name="Fiori P.L."/>
            <person name="Ren Q."/>
            <person name="Paulsen I."/>
            <person name="Zhang H."/>
            <person name="Bastida-Corcuera F.D."/>
            <person name="Simoes-Barbosa A."/>
            <person name="Brown M.T."/>
            <person name="Hayes R.D."/>
            <person name="Mukherjee M."/>
            <person name="Okumura C.Y."/>
            <person name="Schneider R."/>
            <person name="Smith A.J."/>
            <person name="Vanacova S."/>
            <person name="Villalvazo M."/>
            <person name="Haas B.J."/>
            <person name="Pertea M."/>
            <person name="Feldblyum T.V."/>
            <person name="Utterback T.R."/>
            <person name="Shu C.L."/>
            <person name="Osoegawa K."/>
            <person name="de Jong P.J."/>
            <person name="Hrdy I."/>
            <person name="Horvathova L."/>
            <person name="Zubacova Z."/>
            <person name="Dolezal P."/>
            <person name="Malik S.B."/>
            <person name="Logsdon J.M. Jr."/>
            <person name="Henze K."/>
            <person name="Gupta A."/>
            <person name="Wang C.C."/>
            <person name="Dunne R.L."/>
            <person name="Upcroft J.A."/>
            <person name="Upcroft P."/>
            <person name="White O."/>
            <person name="Salzberg S.L."/>
            <person name="Tang P."/>
            <person name="Chiu C.-H."/>
            <person name="Lee Y.-S."/>
            <person name="Embley T.M."/>
            <person name="Coombs G.H."/>
            <person name="Mottram J.C."/>
            <person name="Tachezy J."/>
            <person name="Fraser-Liggett C.M."/>
            <person name="Johnson P.J."/>
        </authorList>
    </citation>
    <scope>NUCLEOTIDE SEQUENCE [LARGE SCALE GENOMIC DNA]</scope>
    <source>
        <strain evidence="7">G3</strain>
    </source>
</reference>
<dbReference type="InterPro" id="IPR007273">
    <property type="entry name" value="SCAMP"/>
</dbReference>
<dbReference type="Proteomes" id="UP000001542">
    <property type="component" value="Unassembled WGS sequence"/>
</dbReference>
<dbReference type="SMR" id="A2DYL4"/>
<reference evidence="7" key="1">
    <citation type="submission" date="2006-10" db="EMBL/GenBank/DDBJ databases">
        <authorList>
            <person name="Amadeo P."/>
            <person name="Zhao Q."/>
            <person name="Wortman J."/>
            <person name="Fraser-Liggett C."/>
            <person name="Carlton J."/>
        </authorList>
    </citation>
    <scope>NUCLEOTIDE SEQUENCE</scope>
    <source>
        <strain evidence="7">G3</strain>
    </source>
</reference>
<dbReference type="KEGG" id="tva:4772538"/>
<feature type="transmembrane region" description="Helical" evidence="6">
    <location>
        <begin position="102"/>
        <end position="124"/>
    </location>
</feature>
<dbReference type="PANTHER" id="PTHR10687:SF2">
    <property type="entry name" value="SECRETORY CARRIER-ASSOCIATED MEMBRANE PROTEIN"/>
    <property type="match status" value="1"/>
</dbReference>
<dbReference type="RefSeq" id="XP_001326772.1">
    <property type="nucleotide sequence ID" value="XM_001326737.1"/>
</dbReference>
<proteinExistence type="predicted"/>
<dbReference type="AlphaFoldDB" id="A2DYL4"/>
<dbReference type="EMBL" id="DS113269">
    <property type="protein sequence ID" value="EAY14549.1"/>
    <property type="molecule type" value="Genomic_DNA"/>
</dbReference>
<gene>
    <name evidence="7" type="ORF">TVAG_388820</name>
</gene>
<evidence type="ECO:0000256" key="3">
    <source>
        <dbReference type="ARBA" id="ARBA00022989"/>
    </source>
</evidence>
<dbReference type="InParanoid" id="A2DYL4"/>
<evidence type="ECO:0008006" key="9">
    <source>
        <dbReference type="Google" id="ProtNLM"/>
    </source>
</evidence>
<evidence type="ECO:0000256" key="1">
    <source>
        <dbReference type="ARBA" id="ARBA00004141"/>
    </source>
</evidence>
<dbReference type="STRING" id="5722.A2DYL4"/>
<accession>A2DYL4</accession>
<dbReference type="GO" id="GO:0055038">
    <property type="term" value="C:recycling endosome membrane"/>
    <property type="evidence" value="ECO:0000318"/>
    <property type="project" value="GO_Central"/>
</dbReference>
<protein>
    <recommendedName>
        <fullName evidence="9">Secretory carrier membrane protein</fullName>
    </recommendedName>
</protein>
<evidence type="ECO:0000313" key="7">
    <source>
        <dbReference type="EMBL" id="EAY14549.1"/>
    </source>
</evidence>
<evidence type="ECO:0000256" key="4">
    <source>
        <dbReference type="ARBA" id="ARBA00023136"/>
    </source>
</evidence>
<keyword evidence="3 6" id="KW-1133">Transmembrane helix</keyword>
<feature type="region of interest" description="Disordered" evidence="5">
    <location>
        <begin position="1"/>
        <end position="44"/>
    </location>
</feature>
<dbReference type="GO" id="GO:0032588">
    <property type="term" value="C:trans-Golgi network membrane"/>
    <property type="evidence" value="ECO:0000318"/>
    <property type="project" value="GO_Central"/>
</dbReference>
<keyword evidence="8" id="KW-1185">Reference proteome</keyword>
<keyword evidence="4 6" id="KW-0472">Membrane</keyword>
<sequence length="264" mass="29640">MADNPFTDELADVELPILQDEPKKDKKPAPAPSASSLGNSKEDLKERYEALKKREESIKKRRQDLTNQAEQGPQQNWPSFFPILRYSPEIDLPQAARRCVKLCFIGLIIFTIHTFWNIVAVLSVKGISDYKLTKNIVMGILQGVAGFYVFLKFGYQSLYVCCAKHDIQIRWTVIQIAIIGWSIYLLIGFPDSGCVGIAVFLDLIAKSTSVWAKIAAFVNTALLGSNLFCQFATFLQSQQYQKVSGKEDNAQLTNPDQIDTPLNL</sequence>
<evidence type="ECO:0000256" key="5">
    <source>
        <dbReference type="SAM" id="MobiDB-lite"/>
    </source>
</evidence>
<name>A2DYL4_TRIV3</name>
<evidence type="ECO:0000256" key="6">
    <source>
        <dbReference type="SAM" id="Phobius"/>
    </source>
</evidence>
<organism evidence="7 8">
    <name type="scientific">Trichomonas vaginalis (strain ATCC PRA-98 / G3)</name>
    <dbReference type="NCBI Taxonomy" id="412133"/>
    <lineage>
        <taxon>Eukaryota</taxon>
        <taxon>Metamonada</taxon>
        <taxon>Parabasalia</taxon>
        <taxon>Trichomonadida</taxon>
        <taxon>Trichomonadidae</taxon>
        <taxon>Trichomonas</taxon>
    </lineage>
</organism>
<dbReference type="VEuPathDB" id="TrichDB:TVAGG3_0320790"/>
<dbReference type="PANTHER" id="PTHR10687">
    <property type="entry name" value="SECRETORY CARRIER-ASSOCIATED MEMBRANE PROTEIN SCAMP"/>
    <property type="match status" value="1"/>
</dbReference>
<feature type="transmembrane region" description="Helical" evidence="6">
    <location>
        <begin position="210"/>
        <end position="235"/>
    </location>
</feature>
<evidence type="ECO:0000256" key="2">
    <source>
        <dbReference type="ARBA" id="ARBA00022692"/>
    </source>
</evidence>
<comment type="subcellular location">
    <subcellularLocation>
        <location evidence="1">Membrane</location>
        <topology evidence="1">Multi-pass membrane protein</topology>
    </subcellularLocation>
</comment>
<dbReference type="eggNOG" id="KOG3088">
    <property type="taxonomic scope" value="Eukaryota"/>
</dbReference>
<keyword evidence="2 6" id="KW-0812">Transmembrane</keyword>